<evidence type="ECO:0000313" key="2">
    <source>
        <dbReference type="Proteomes" id="UP001341840"/>
    </source>
</evidence>
<dbReference type="EMBL" id="JASCZI010000118">
    <property type="protein sequence ID" value="MED6108970.1"/>
    <property type="molecule type" value="Genomic_DNA"/>
</dbReference>
<evidence type="ECO:0008006" key="3">
    <source>
        <dbReference type="Google" id="ProtNLM"/>
    </source>
</evidence>
<sequence>MQVDKFFEADVPDKAKGDFHALINYNEGVGFVCQTMVEIGSLVQIWQLKSDTEDNLWWEKKITVTGIVPMFNPTMVIGQEIFYVLETHCRYGCSNDAYRTNVMISKHENEKNNPENLIFRY</sequence>
<keyword evidence="2" id="KW-1185">Reference proteome</keyword>
<reference evidence="1 2" key="1">
    <citation type="journal article" date="2023" name="Plants (Basel)">
        <title>Bridging the Gap: Combining Genomics and Transcriptomics Approaches to Understand Stylosanthes scabra, an Orphan Legume from the Brazilian Caatinga.</title>
        <authorList>
            <person name="Ferreira-Neto J.R.C."/>
            <person name="da Silva M.D."/>
            <person name="Binneck E."/>
            <person name="de Melo N.F."/>
            <person name="da Silva R.H."/>
            <person name="de Melo A.L.T.M."/>
            <person name="Pandolfi V."/>
            <person name="Bustamante F.O."/>
            <person name="Brasileiro-Vidal A.C."/>
            <person name="Benko-Iseppon A.M."/>
        </authorList>
    </citation>
    <scope>NUCLEOTIDE SEQUENCE [LARGE SCALE GENOMIC DNA]</scope>
    <source>
        <tissue evidence="1">Leaves</tissue>
    </source>
</reference>
<name>A0ABU6QAN4_9FABA</name>
<proteinExistence type="predicted"/>
<comment type="caution">
    <text evidence="1">The sequence shown here is derived from an EMBL/GenBank/DDBJ whole genome shotgun (WGS) entry which is preliminary data.</text>
</comment>
<accession>A0ABU6QAN4</accession>
<protein>
    <recommendedName>
        <fullName evidence="3">F-box associated domain-containing protein</fullName>
    </recommendedName>
</protein>
<evidence type="ECO:0000313" key="1">
    <source>
        <dbReference type="EMBL" id="MED6108970.1"/>
    </source>
</evidence>
<gene>
    <name evidence="1" type="ORF">PIB30_029195</name>
</gene>
<organism evidence="1 2">
    <name type="scientific">Stylosanthes scabra</name>
    <dbReference type="NCBI Taxonomy" id="79078"/>
    <lineage>
        <taxon>Eukaryota</taxon>
        <taxon>Viridiplantae</taxon>
        <taxon>Streptophyta</taxon>
        <taxon>Embryophyta</taxon>
        <taxon>Tracheophyta</taxon>
        <taxon>Spermatophyta</taxon>
        <taxon>Magnoliopsida</taxon>
        <taxon>eudicotyledons</taxon>
        <taxon>Gunneridae</taxon>
        <taxon>Pentapetalae</taxon>
        <taxon>rosids</taxon>
        <taxon>fabids</taxon>
        <taxon>Fabales</taxon>
        <taxon>Fabaceae</taxon>
        <taxon>Papilionoideae</taxon>
        <taxon>50 kb inversion clade</taxon>
        <taxon>dalbergioids sensu lato</taxon>
        <taxon>Dalbergieae</taxon>
        <taxon>Pterocarpus clade</taxon>
        <taxon>Stylosanthes</taxon>
    </lineage>
</organism>
<dbReference type="Proteomes" id="UP001341840">
    <property type="component" value="Unassembled WGS sequence"/>
</dbReference>